<dbReference type="SUPFAM" id="SSF53137">
    <property type="entry name" value="Translational machinery components"/>
    <property type="match status" value="1"/>
</dbReference>
<accession>A0A7D5GEZ5</accession>
<dbReference type="InterPro" id="IPR040783">
    <property type="entry name" value="VLRF1"/>
</dbReference>
<dbReference type="EMBL" id="CP058529">
    <property type="protein sequence ID" value="QLG27828.1"/>
    <property type="molecule type" value="Genomic_DNA"/>
</dbReference>
<evidence type="ECO:0000313" key="3">
    <source>
        <dbReference type="EMBL" id="QLG27828.1"/>
    </source>
</evidence>
<proteinExistence type="predicted"/>
<protein>
    <recommendedName>
        <fullName evidence="2">Actinobacteria/chloroflexi VLRF1 release factor domain-containing protein</fullName>
    </recommendedName>
</protein>
<dbReference type="Pfam" id="PF18859">
    <property type="entry name" value="acVLRF1"/>
    <property type="match status" value="1"/>
</dbReference>
<dbReference type="OrthoDB" id="124486at2157"/>
<dbReference type="Gene3D" id="3.30.420.60">
    <property type="entry name" value="eRF1 domain 2"/>
    <property type="match status" value="1"/>
</dbReference>
<dbReference type="Proteomes" id="UP000509750">
    <property type="component" value="Chromosome"/>
</dbReference>
<keyword evidence="4" id="KW-1185">Reference proteome</keyword>
<dbReference type="Gene3D" id="1.20.5.340">
    <property type="match status" value="1"/>
</dbReference>
<sequence length="296" mass="33576">MLDRLLGRAGLKARVEELEDERDSLRGRLEGEEERRREAVHRRQDAEERVNELEHRIEELEDRVERAETDDDVPEFRGTEELRGARLDSVLRRLRSVEAGAEGALSAMVTGDEVPEAVRDQFGERAPLARSAAPTLVYRDDAGVVSCALDPALPPERFCEWSDGFRVERSWFRPTGRLAFALARSDTFALGVYEDAERVEYEGFTTDVMSEHDKGGYSQARFERLRQEQVDEHLDRCREALDCAEADRLILVGERTVLTELRDLADHTAGSDATGDPEEALDDAFEGFWTATLHLL</sequence>
<feature type="compositionally biased region" description="Basic and acidic residues" evidence="1">
    <location>
        <begin position="23"/>
        <end position="47"/>
    </location>
</feature>
<organism evidence="3 4">
    <name type="scientific">Halorarum halophilum</name>
    <dbReference type="NCBI Taxonomy" id="2743090"/>
    <lineage>
        <taxon>Archaea</taxon>
        <taxon>Methanobacteriati</taxon>
        <taxon>Methanobacteriota</taxon>
        <taxon>Stenosarchaea group</taxon>
        <taxon>Halobacteria</taxon>
        <taxon>Halobacteriales</taxon>
        <taxon>Haloferacaceae</taxon>
        <taxon>Halorarum</taxon>
    </lineage>
</organism>
<evidence type="ECO:0000259" key="2">
    <source>
        <dbReference type="Pfam" id="PF18859"/>
    </source>
</evidence>
<dbReference type="AlphaFoldDB" id="A0A7D5GEZ5"/>
<feature type="region of interest" description="Disordered" evidence="1">
    <location>
        <begin position="17"/>
        <end position="47"/>
    </location>
</feature>
<dbReference type="KEGG" id="halg:HUG10_09805"/>
<evidence type="ECO:0000313" key="4">
    <source>
        <dbReference type="Proteomes" id="UP000509750"/>
    </source>
</evidence>
<name>A0A7D5GEZ5_9EURY</name>
<dbReference type="RefSeq" id="WP_179169403.1">
    <property type="nucleotide sequence ID" value="NZ_CP058529.1"/>
</dbReference>
<dbReference type="SUPFAM" id="SSF57997">
    <property type="entry name" value="Tropomyosin"/>
    <property type="match status" value="1"/>
</dbReference>
<feature type="domain" description="Actinobacteria/chloroflexi VLRF1 release factor" evidence="2">
    <location>
        <begin position="177"/>
        <end position="294"/>
    </location>
</feature>
<dbReference type="InterPro" id="IPR042226">
    <property type="entry name" value="eFR1_2_sf"/>
</dbReference>
<reference evidence="3 4" key="1">
    <citation type="submission" date="2020-07" db="EMBL/GenBank/DDBJ databases">
        <title>Gai3-2, isolated from salt lake.</title>
        <authorList>
            <person name="Cui H."/>
            <person name="Shi X."/>
        </authorList>
    </citation>
    <scope>NUCLEOTIDE SEQUENCE [LARGE SCALE GENOMIC DNA]</scope>
    <source>
        <strain evidence="3 4">Gai3-2</strain>
    </source>
</reference>
<evidence type="ECO:0000256" key="1">
    <source>
        <dbReference type="SAM" id="MobiDB-lite"/>
    </source>
</evidence>
<dbReference type="GeneID" id="56029128"/>
<gene>
    <name evidence="3" type="ORF">HUG10_09805</name>
</gene>